<reference evidence="2 3" key="1">
    <citation type="submission" date="2006-02" db="EMBL/GenBank/DDBJ databases">
        <authorList>
            <person name="Moran M.A."/>
            <person name="Kjelleberg S."/>
            <person name="Egan S."/>
            <person name="Saunders N."/>
            <person name="Thomas T."/>
            <person name="Ferriera S."/>
            <person name="Johnson J."/>
            <person name="Kravitz S."/>
            <person name="Halpern A."/>
            <person name="Remington K."/>
            <person name="Beeson K."/>
            <person name="Tran B."/>
            <person name="Rogers Y.-H."/>
            <person name="Friedman R."/>
            <person name="Venter J.C."/>
        </authorList>
    </citation>
    <scope>NUCLEOTIDE SEQUENCE [LARGE SCALE GENOMIC DNA]</scope>
    <source>
        <strain evidence="2 3">D2</strain>
    </source>
</reference>
<protein>
    <submittedName>
        <fullName evidence="2">Putative transporter protein</fullName>
    </submittedName>
</protein>
<sequence length="100" mass="11228">MMLTTIILMACVTFSSRYLFLHHNLPFAVGPKLQQFLSYSAPAVLTAIWVPIVLLDEGELKLDRHNPYIPAALIAIVVAARTKNIYFTSLAGLSVFYFLR</sequence>
<evidence type="ECO:0000313" key="3">
    <source>
        <dbReference type="Proteomes" id="UP000006201"/>
    </source>
</evidence>
<proteinExistence type="predicted"/>
<accession>A4CF61</accession>
<dbReference type="AlphaFoldDB" id="A4CF61"/>
<evidence type="ECO:0000256" key="1">
    <source>
        <dbReference type="SAM" id="Phobius"/>
    </source>
</evidence>
<comment type="caution">
    <text evidence="2">The sequence shown here is derived from an EMBL/GenBank/DDBJ whole genome shotgun (WGS) entry which is preliminary data.</text>
</comment>
<keyword evidence="1" id="KW-1133">Transmembrane helix</keyword>
<feature type="transmembrane region" description="Helical" evidence="1">
    <location>
        <begin position="68"/>
        <end position="99"/>
    </location>
</feature>
<dbReference type="EMBL" id="AAOH01000011">
    <property type="protein sequence ID" value="EAR26609.1"/>
    <property type="molecule type" value="Genomic_DNA"/>
</dbReference>
<keyword evidence="1" id="KW-0472">Membrane</keyword>
<dbReference type="Proteomes" id="UP000006201">
    <property type="component" value="Unassembled WGS sequence"/>
</dbReference>
<organism evidence="2 3">
    <name type="scientific">Pseudoalteromonas tunicata D2</name>
    <dbReference type="NCBI Taxonomy" id="87626"/>
    <lineage>
        <taxon>Bacteria</taxon>
        <taxon>Pseudomonadati</taxon>
        <taxon>Pseudomonadota</taxon>
        <taxon>Gammaproteobacteria</taxon>
        <taxon>Alteromonadales</taxon>
        <taxon>Pseudoalteromonadaceae</taxon>
        <taxon>Pseudoalteromonas</taxon>
    </lineage>
</organism>
<gene>
    <name evidence="2" type="ORF">PTD2_00332</name>
</gene>
<dbReference type="InterPro" id="IPR008407">
    <property type="entry name" value="Brnchd-chn_aa_trnsp_AzlD"/>
</dbReference>
<name>A4CF61_9GAMM</name>
<dbReference type="HOGENOM" id="CLU_157896_1_2_6"/>
<evidence type="ECO:0000313" key="2">
    <source>
        <dbReference type="EMBL" id="EAR26609.1"/>
    </source>
</evidence>
<dbReference type="STRING" id="87626.PTD2_00332"/>
<dbReference type="Pfam" id="PF05437">
    <property type="entry name" value="AzlD"/>
    <property type="match status" value="1"/>
</dbReference>
<feature type="transmembrane region" description="Helical" evidence="1">
    <location>
        <begin position="39"/>
        <end position="56"/>
    </location>
</feature>
<keyword evidence="3" id="KW-1185">Reference proteome</keyword>
<dbReference type="eggNOG" id="COG4392">
    <property type="taxonomic scope" value="Bacteria"/>
</dbReference>
<keyword evidence="1" id="KW-0812">Transmembrane</keyword>